<organism evidence="3">
    <name type="scientific">Promethearchaeum syntrophicum</name>
    <dbReference type="NCBI Taxonomy" id="2594042"/>
    <lineage>
        <taxon>Archaea</taxon>
        <taxon>Promethearchaeati</taxon>
        <taxon>Promethearchaeota</taxon>
        <taxon>Promethearchaeia</taxon>
        <taxon>Promethearchaeales</taxon>
        <taxon>Promethearchaeaceae</taxon>
        <taxon>Promethearchaeum</taxon>
    </lineage>
</organism>
<sequence length="319" mass="38490">MDKSNEKLKEQKKLEKQTEKEKSRLRKQMDNISWKMNNLAKKIVEKEKKHDQDEFKILSHKLEQEIKKYSELEQEYKKYTQDFTVEEVNKLADLHELEFPRNHEINNEDLVKIQCILCGHSWESTFLYESLKVPMWDKGKWCRIEKERDKYLQDHIPQVLKHAQGSQKGDKWIDKINEFGDVLEDYFGNVLNGGRENYGERITEEKTIVDYFIEEYKEYRDESAYKIFLENNHRNYKTIIEEIFGNKVYKLYQKHYSKILDNYKSDHEIVEIQPMLHALNLIIPSSKMDEQIQVFLYCKHCGKKIDQDSKFCKYCGKSL</sequence>
<evidence type="ECO:0000256" key="1">
    <source>
        <dbReference type="SAM" id="MobiDB-lite"/>
    </source>
</evidence>
<reference evidence="3" key="1">
    <citation type="journal article" date="2020" name="Nature">
        <title>Isolation of an archaeon at the prokaryote-eukaryote interface.</title>
        <authorList>
            <person name="Imachi H."/>
            <person name="Nobu M.K."/>
            <person name="Nakahara N."/>
            <person name="Morono Y."/>
            <person name="Ogawara M."/>
            <person name="Takaki Y."/>
            <person name="Takano Y."/>
            <person name="Uematsu K."/>
            <person name="Ikuta T."/>
            <person name="Ito M."/>
            <person name="Matsui Y."/>
            <person name="Miyazaki M."/>
            <person name="Murata K."/>
            <person name="Saito Y."/>
            <person name="Sakai S."/>
            <person name="Song C."/>
            <person name="Tasumi E."/>
            <person name="Yamanaka Y."/>
            <person name="Yamaguchi T."/>
            <person name="Kamagata Y."/>
            <person name="Tamaki H."/>
            <person name="Takai K."/>
        </authorList>
    </citation>
    <scope>NUCLEOTIDE SEQUENCE [LARGE SCALE GENOMIC DNA]</scope>
    <source>
        <strain evidence="3">MK-D1</strain>
    </source>
</reference>
<accession>A0A5B9DF85</accession>
<feature type="region of interest" description="Disordered" evidence="1">
    <location>
        <begin position="1"/>
        <end position="28"/>
    </location>
</feature>
<dbReference type="Pfam" id="PF13240">
    <property type="entry name" value="Zn_Ribbon_1"/>
    <property type="match status" value="1"/>
</dbReference>
<feature type="compositionally biased region" description="Basic and acidic residues" evidence="1">
    <location>
        <begin position="1"/>
        <end position="22"/>
    </location>
</feature>
<feature type="domain" description="Zinc-ribbon" evidence="2">
    <location>
        <begin position="297"/>
        <end position="319"/>
    </location>
</feature>
<evidence type="ECO:0000313" key="3">
    <source>
        <dbReference type="EMBL" id="QEE17772.1"/>
    </source>
</evidence>
<name>A0A5B9DF85_9ARCH</name>
<dbReference type="InterPro" id="IPR026870">
    <property type="entry name" value="Zinc_ribbon_dom"/>
</dbReference>
<protein>
    <recommendedName>
        <fullName evidence="2">Zinc-ribbon domain-containing protein</fullName>
    </recommendedName>
</protein>
<gene>
    <name evidence="3" type="ORF">DSAG12_03610</name>
</gene>
<dbReference type="EMBL" id="CP042905">
    <property type="protein sequence ID" value="QEE17772.1"/>
    <property type="molecule type" value="Genomic_DNA"/>
</dbReference>
<dbReference type="AlphaFoldDB" id="A0A5B9DF85"/>
<proteinExistence type="predicted"/>
<evidence type="ECO:0000259" key="2">
    <source>
        <dbReference type="Pfam" id="PF13240"/>
    </source>
</evidence>